<keyword evidence="7 8" id="KW-0998">Cell outer membrane</keyword>
<keyword evidence="3 8" id="KW-1134">Transmembrane beta strand</keyword>
<evidence type="ECO:0000256" key="8">
    <source>
        <dbReference type="PROSITE-ProRule" id="PRU01360"/>
    </source>
</evidence>
<keyword evidence="2 8" id="KW-0813">Transport</keyword>
<feature type="chain" id="PRO_5037945888" evidence="10">
    <location>
        <begin position="22"/>
        <end position="1019"/>
    </location>
</feature>
<reference evidence="13 14" key="1">
    <citation type="submission" date="2020-09" db="EMBL/GenBank/DDBJ databases">
        <title>Draft genome of Gelidibacter salicanalis PAMC21136.</title>
        <authorList>
            <person name="Park H."/>
        </authorList>
    </citation>
    <scope>NUCLEOTIDE SEQUENCE [LARGE SCALE GENOMIC DNA]</scope>
    <source>
        <strain evidence="13 14">PAMC21136</strain>
    </source>
</reference>
<evidence type="ECO:0000259" key="11">
    <source>
        <dbReference type="Pfam" id="PF00593"/>
    </source>
</evidence>
<dbReference type="Pfam" id="PF07715">
    <property type="entry name" value="Plug"/>
    <property type="match status" value="1"/>
</dbReference>
<dbReference type="InterPro" id="IPR036942">
    <property type="entry name" value="Beta-barrel_TonB_sf"/>
</dbReference>
<dbReference type="Pfam" id="PF13715">
    <property type="entry name" value="CarbopepD_reg_2"/>
    <property type="match status" value="1"/>
</dbReference>
<dbReference type="EMBL" id="JAEHJZ010000046">
    <property type="protein sequence ID" value="MBJ7882383.1"/>
    <property type="molecule type" value="Genomic_DNA"/>
</dbReference>
<keyword evidence="14" id="KW-1185">Reference proteome</keyword>
<keyword evidence="4 8" id="KW-0812">Transmembrane</keyword>
<sequence>MKGKLLMHFLFVLCFTQLTFAQSSKITGTVTSSDDNLPLLGATVLVKGTSVGTVTDFDGNYVIEAPLNSTLVFSYVGFQTKEVKVTSTAPLNVALLAGDELDEVIITALGIKKEKRALGYAVQAVESDALMEGNQNNMVSGLQGKVSGVTVVNSGGAPGSSAIILIRGGSSITGNNQPLFVVDGIPIDNSTSSSLEVASTNRASDINPADIESVSVLKGPAAAALYGIQAAGGAVIITTKRGKAGVSTVSYSGSISSDKIIGTPNVQKTFGKGAQNRVAGGIIDYDLESPFSFGKAIGADTPTFNNIEDFYESGTTQNHNLSYSSGTEKSNIYMSIGDLSQDGVIQGTSYDKTSFKINANSNVSDNFTVGISANYITTDILSSKQGNASGSSFGSLLAFPADVNAKDYLNADGSQKAFYLGQQADNPYWSTNNSPNSDETKRLIGIISLNYKFLNDFNLSYKIGTDNYTEFNKKVTGNGSLIDTREDGYISQFEKDHTRLTSNIFLNYQKDITEDFSFDGMIGNSVEELDVRTTRTSGKSFQAPGIYSIGNILKENQEISEFITRKRIVGLFGELKFGWKNAVFLNLTGRNDWSSTVPKDKRSFFYPSVGMSAVVSDLFKAYGKDITSENGLTYFKLRATWAQVGKDAPIGALESSLGTNINGLASSSYTWNGVNVGNPNLEPEFTNSFEIGTDMRFFQNRVGLDVTYYTSTSDNQILRDIRVPPTTGTFYATLNGGYIKNSGVEAMLRLQMLPSTSTLSWNLDFNFGTNKSDVKELPGFLSEVYLSDSWTFRNSAAGAAVLDGSLFGLRGKRPVINENGQALINSIGLPVLTDQTYTDVNRAPDWTLGISNSVGYKNLNLSFLLDIVQGGEVYNATESALAYYGLSTNTVDGRNESVVFPGVDAAGNENTIAVERDQNYYQFYYSQNSENFIEDGSFTRLRYVTLSYKFPTEVLDKLSLSGLELYATGRNLFTITNYSGADPEVNTFGAGIAGAGSTNIDNLGTPNVKGFDLGLRFRF</sequence>
<dbReference type="NCBIfam" id="TIGR04056">
    <property type="entry name" value="OMP_RagA_SusC"/>
    <property type="match status" value="1"/>
</dbReference>
<dbReference type="NCBIfam" id="TIGR04057">
    <property type="entry name" value="SusC_RagA_signa"/>
    <property type="match status" value="1"/>
</dbReference>
<evidence type="ECO:0000256" key="9">
    <source>
        <dbReference type="RuleBase" id="RU003357"/>
    </source>
</evidence>
<keyword evidence="6 8" id="KW-0472">Membrane</keyword>
<gene>
    <name evidence="13" type="ORF">JEM65_17245</name>
</gene>
<keyword evidence="5 9" id="KW-0798">TonB box</keyword>
<keyword evidence="10" id="KW-0732">Signal</keyword>
<dbReference type="PROSITE" id="PS52016">
    <property type="entry name" value="TONB_DEPENDENT_REC_3"/>
    <property type="match status" value="1"/>
</dbReference>
<dbReference type="Gene3D" id="2.60.40.1120">
    <property type="entry name" value="Carboxypeptidase-like, regulatory domain"/>
    <property type="match status" value="1"/>
</dbReference>
<dbReference type="RefSeq" id="WP_199602352.1">
    <property type="nucleotide sequence ID" value="NZ_JAEHJZ010000046.1"/>
</dbReference>
<feature type="domain" description="TonB-dependent receptor-like beta-barrel" evidence="11">
    <location>
        <begin position="419"/>
        <end position="972"/>
    </location>
</feature>
<dbReference type="FunFam" id="2.60.40.1120:FF:000003">
    <property type="entry name" value="Outer membrane protein Omp121"/>
    <property type="match status" value="1"/>
</dbReference>
<name>A0A934KXX8_9FLAO</name>
<dbReference type="InterPro" id="IPR023996">
    <property type="entry name" value="TonB-dep_OMP_SusC/RagA"/>
</dbReference>
<organism evidence="13 14">
    <name type="scientific">Gelidibacter salicanalis</name>
    <dbReference type="NCBI Taxonomy" id="291193"/>
    <lineage>
        <taxon>Bacteria</taxon>
        <taxon>Pseudomonadati</taxon>
        <taxon>Bacteroidota</taxon>
        <taxon>Flavobacteriia</taxon>
        <taxon>Flavobacteriales</taxon>
        <taxon>Flavobacteriaceae</taxon>
        <taxon>Gelidibacter</taxon>
    </lineage>
</organism>
<dbReference type="Gene3D" id="2.170.130.10">
    <property type="entry name" value="TonB-dependent receptor, plug domain"/>
    <property type="match status" value="1"/>
</dbReference>
<dbReference type="InterPro" id="IPR012910">
    <property type="entry name" value="Plug_dom"/>
</dbReference>
<comment type="subcellular location">
    <subcellularLocation>
        <location evidence="1 8">Cell outer membrane</location>
        <topology evidence="1 8">Multi-pass membrane protein</topology>
    </subcellularLocation>
</comment>
<dbReference type="SUPFAM" id="SSF49464">
    <property type="entry name" value="Carboxypeptidase regulatory domain-like"/>
    <property type="match status" value="1"/>
</dbReference>
<accession>A0A934KXX8</accession>
<evidence type="ECO:0000256" key="10">
    <source>
        <dbReference type="SAM" id="SignalP"/>
    </source>
</evidence>
<dbReference type="InterPro" id="IPR037066">
    <property type="entry name" value="Plug_dom_sf"/>
</dbReference>
<dbReference type="InterPro" id="IPR000531">
    <property type="entry name" value="Beta-barrel_TonB"/>
</dbReference>
<evidence type="ECO:0000256" key="4">
    <source>
        <dbReference type="ARBA" id="ARBA00022692"/>
    </source>
</evidence>
<dbReference type="Proteomes" id="UP000662373">
    <property type="component" value="Unassembled WGS sequence"/>
</dbReference>
<feature type="signal peptide" evidence="10">
    <location>
        <begin position="1"/>
        <end position="21"/>
    </location>
</feature>
<comment type="caution">
    <text evidence="13">The sequence shown here is derived from an EMBL/GenBank/DDBJ whole genome shotgun (WGS) entry which is preliminary data.</text>
</comment>
<dbReference type="GO" id="GO:0009279">
    <property type="term" value="C:cell outer membrane"/>
    <property type="evidence" value="ECO:0007669"/>
    <property type="project" value="UniProtKB-SubCell"/>
</dbReference>
<evidence type="ECO:0000313" key="13">
    <source>
        <dbReference type="EMBL" id="MBJ7882383.1"/>
    </source>
</evidence>
<evidence type="ECO:0000256" key="2">
    <source>
        <dbReference type="ARBA" id="ARBA00022448"/>
    </source>
</evidence>
<evidence type="ECO:0000256" key="5">
    <source>
        <dbReference type="ARBA" id="ARBA00023077"/>
    </source>
</evidence>
<dbReference type="InterPro" id="IPR023997">
    <property type="entry name" value="TonB-dep_OMP_SusC/RagA_CS"/>
</dbReference>
<dbReference type="SUPFAM" id="SSF56935">
    <property type="entry name" value="Porins"/>
    <property type="match status" value="1"/>
</dbReference>
<evidence type="ECO:0000313" key="14">
    <source>
        <dbReference type="Proteomes" id="UP000662373"/>
    </source>
</evidence>
<protein>
    <submittedName>
        <fullName evidence="13">SusC/RagA family TonB-linked outer membrane protein</fullName>
    </submittedName>
</protein>
<proteinExistence type="inferred from homology"/>
<feature type="domain" description="TonB-dependent receptor plug" evidence="12">
    <location>
        <begin position="115"/>
        <end position="234"/>
    </location>
</feature>
<comment type="similarity">
    <text evidence="8 9">Belongs to the TonB-dependent receptor family.</text>
</comment>
<evidence type="ECO:0000256" key="1">
    <source>
        <dbReference type="ARBA" id="ARBA00004571"/>
    </source>
</evidence>
<evidence type="ECO:0000256" key="7">
    <source>
        <dbReference type="ARBA" id="ARBA00023237"/>
    </source>
</evidence>
<evidence type="ECO:0000259" key="12">
    <source>
        <dbReference type="Pfam" id="PF07715"/>
    </source>
</evidence>
<evidence type="ECO:0000256" key="6">
    <source>
        <dbReference type="ARBA" id="ARBA00023136"/>
    </source>
</evidence>
<dbReference type="Gene3D" id="2.40.170.20">
    <property type="entry name" value="TonB-dependent receptor, beta-barrel domain"/>
    <property type="match status" value="1"/>
</dbReference>
<evidence type="ECO:0000256" key="3">
    <source>
        <dbReference type="ARBA" id="ARBA00022452"/>
    </source>
</evidence>
<dbReference type="AlphaFoldDB" id="A0A934KXX8"/>
<dbReference type="InterPro" id="IPR039426">
    <property type="entry name" value="TonB-dep_rcpt-like"/>
</dbReference>
<dbReference type="Pfam" id="PF00593">
    <property type="entry name" value="TonB_dep_Rec_b-barrel"/>
    <property type="match status" value="1"/>
</dbReference>
<dbReference type="InterPro" id="IPR008969">
    <property type="entry name" value="CarboxyPept-like_regulatory"/>
</dbReference>